<dbReference type="Gene3D" id="3.40.50.300">
    <property type="entry name" value="P-loop containing nucleotide triphosphate hydrolases"/>
    <property type="match status" value="2"/>
</dbReference>
<dbReference type="Proteomes" id="UP000275076">
    <property type="component" value="Unassembled WGS sequence"/>
</dbReference>
<evidence type="ECO:0000256" key="2">
    <source>
        <dbReference type="ARBA" id="ARBA00022741"/>
    </source>
</evidence>
<dbReference type="PRINTS" id="PR00819">
    <property type="entry name" value="CBXCFQXSUPER"/>
</dbReference>
<dbReference type="FunFam" id="3.40.50.300:FF:000216">
    <property type="entry name" value="Type VII secretion ATPase EccA"/>
    <property type="match status" value="2"/>
</dbReference>
<evidence type="ECO:0000313" key="6">
    <source>
        <dbReference type="Proteomes" id="UP000275076"/>
    </source>
</evidence>
<dbReference type="EMBL" id="RBVX01000012">
    <property type="protein sequence ID" value="RSL32744.1"/>
    <property type="molecule type" value="Genomic_DNA"/>
</dbReference>
<accession>A0A3R9QL28</accession>
<dbReference type="InterPro" id="IPR027417">
    <property type="entry name" value="P-loop_NTPase"/>
</dbReference>
<keyword evidence="2" id="KW-0547">Nucleotide-binding</keyword>
<dbReference type="GO" id="GO:0005524">
    <property type="term" value="F:ATP binding"/>
    <property type="evidence" value="ECO:0007669"/>
    <property type="project" value="UniProtKB-KW"/>
</dbReference>
<sequence>MLDISTLKTVQNKVTEWEKDRDVVPISQAQSWLELIDSNKQDERTLAGAIYALLARDRFSKYYRFDPMIKNWMANSFQMDQHNPLMDKLYALEQLEKIKQSTFSLPLTSIRETDQSSARKKAANQLNDVAEKELSLLNEAYNLLHHHQTNSLNDAAAEHSYNLESMLNMVEQGLEEYTVLSEASNEYLISASGSFYSPEQVKRIKNTISRITELKEQWETLMEQTTTSSAHETNPLQELEHMIGLESIKNRVQRLYHYLQYQKLRKEKGYYLNDERSLHIILTGNPGTGKTMLARLLAQIYNQLGLLQRDEVLEANRSHLVGGYVGQTEEKTMNLVKEAVGGVLFIDEAYSLKREGMSGNDFGQTAVDTLVSAMTGGEYAGTFAVILAGYPEEMRHFLNANPGLRSRFPESNHIHLPDYSLAELKQIAEKIALDNDFILSNEANKELEKRIEKEQVDDSFGNARTVKNIIMDAIFQKGAEVGGQRSSNMDDFALLTAEDMKNPSMKEEMNNEVSALHQLDTLIGLDEVKQEMKKLASFIDIQNRRKKEGYQAVPIQLHTVFSGPPGTGKTTVASLYAGILKEMGFLKRGHLIVSGRSDLVAEYTGQTAIKTRRKIREALGGVLFIDEAYALASPAQADFGREALDTLVEEMTKQDENLVVILSGYPGPMDQLFKANPGLQSRFKKSFYFPPFEANDLVRITVQYSNDYGYYFENEAEKYLKETYEYMDTSGNARFAEDMAEEIFQQQAFRLSNSAELTNEQLQLLTKEDIQAARDYKHSE</sequence>
<dbReference type="SMART" id="SM00382">
    <property type="entry name" value="AAA"/>
    <property type="match status" value="2"/>
</dbReference>
<keyword evidence="3" id="KW-0067">ATP-binding</keyword>
<dbReference type="PANTHER" id="PTHR43392">
    <property type="entry name" value="AAA-TYPE ATPASE FAMILY PROTEIN / ANKYRIN REPEAT FAMILY PROTEIN"/>
    <property type="match status" value="1"/>
</dbReference>
<dbReference type="SUPFAM" id="SSF52540">
    <property type="entry name" value="P-loop containing nucleoside triphosphate hydrolases"/>
    <property type="match status" value="2"/>
</dbReference>
<evidence type="ECO:0000256" key="3">
    <source>
        <dbReference type="ARBA" id="ARBA00022840"/>
    </source>
</evidence>
<dbReference type="InterPro" id="IPR003959">
    <property type="entry name" value="ATPase_AAA_core"/>
</dbReference>
<dbReference type="OrthoDB" id="9806903at2"/>
<dbReference type="InterPro" id="IPR000641">
    <property type="entry name" value="CbxX/CfxQ"/>
</dbReference>
<dbReference type="Gene3D" id="1.10.8.60">
    <property type="match status" value="1"/>
</dbReference>
<dbReference type="Pfam" id="PF00004">
    <property type="entry name" value="AAA"/>
    <property type="match status" value="2"/>
</dbReference>
<name>A0A3R9QL28_9BACI</name>
<reference evidence="5 6" key="1">
    <citation type="submission" date="2018-10" db="EMBL/GenBank/DDBJ databases">
        <title>Draft genome sequence of Bacillus salarius IM0101, isolated from a hypersaline soil in Inner Mongolia, China.</title>
        <authorList>
            <person name="Yamprayoonswat W."/>
            <person name="Boonvisut S."/>
            <person name="Jumpathong W."/>
            <person name="Sittihan S."/>
            <person name="Ruangsuj P."/>
            <person name="Wanthongcharoen S."/>
            <person name="Thongpramul N."/>
            <person name="Pimmason S."/>
            <person name="Yu B."/>
            <person name="Yasawong M."/>
        </authorList>
    </citation>
    <scope>NUCLEOTIDE SEQUENCE [LARGE SCALE GENOMIC DNA]</scope>
    <source>
        <strain evidence="5 6">IM0101</strain>
    </source>
</reference>
<organism evidence="5 6">
    <name type="scientific">Salibacterium salarium</name>
    <dbReference type="NCBI Taxonomy" id="284579"/>
    <lineage>
        <taxon>Bacteria</taxon>
        <taxon>Bacillati</taxon>
        <taxon>Bacillota</taxon>
        <taxon>Bacilli</taxon>
        <taxon>Bacillales</taxon>
        <taxon>Bacillaceae</taxon>
    </lineage>
</organism>
<keyword evidence="6" id="KW-1185">Reference proteome</keyword>
<evidence type="ECO:0000256" key="1">
    <source>
        <dbReference type="ARBA" id="ARBA00010378"/>
    </source>
</evidence>
<protein>
    <submittedName>
        <fullName evidence="5">AAA family ATPase</fullName>
    </submittedName>
</protein>
<gene>
    <name evidence="5" type="ORF">D7Z54_13425</name>
</gene>
<feature type="domain" description="AAA+ ATPase" evidence="4">
    <location>
        <begin position="276"/>
        <end position="418"/>
    </location>
</feature>
<comment type="similarity">
    <text evidence="1">Belongs to the CbxX/CfxQ family.</text>
</comment>
<dbReference type="AlphaFoldDB" id="A0A3R9QL28"/>
<dbReference type="InterPro" id="IPR041627">
    <property type="entry name" value="AAA_lid_6"/>
</dbReference>
<dbReference type="CDD" id="cd00009">
    <property type="entry name" value="AAA"/>
    <property type="match status" value="1"/>
</dbReference>
<proteinExistence type="inferred from homology"/>
<evidence type="ECO:0000259" key="4">
    <source>
        <dbReference type="SMART" id="SM00382"/>
    </source>
</evidence>
<evidence type="ECO:0000313" key="5">
    <source>
        <dbReference type="EMBL" id="RSL32744.1"/>
    </source>
</evidence>
<dbReference type="InterPro" id="IPR003593">
    <property type="entry name" value="AAA+_ATPase"/>
</dbReference>
<dbReference type="PANTHER" id="PTHR43392:SF2">
    <property type="entry name" value="AAA-TYPE ATPASE FAMILY PROTEIN _ ANKYRIN REPEAT FAMILY PROTEIN"/>
    <property type="match status" value="1"/>
</dbReference>
<feature type="domain" description="AAA+ ATPase" evidence="4">
    <location>
        <begin position="555"/>
        <end position="693"/>
    </location>
</feature>
<dbReference type="Pfam" id="PF17866">
    <property type="entry name" value="AAA_lid_6"/>
    <property type="match status" value="2"/>
</dbReference>
<dbReference type="GO" id="GO:0016887">
    <property type="term" value="F:ATP hydrolysis activity"/>
    <property type="evidence" value="ECO:0007669"/>
    <property type="project" value="InterPro"/>
</dbReference>
<comment type="caution">
    <text evidence="5">The sequence shown here is derived from an EMBL/GenBank/DDBJ whole genome shotgun (WGS) entry which is preliminary data.</text>
</comment>
<dbReference type="RefSeq" id="WP_125556372.1">
    <property type="nucleotide sequence ID" value="NZ_RBVX01000012.1"/>
</dbReference>
<dbReference type="InterPro" id="IPR050773">
    <property type="entry name" value="CbxX/CfxQ_RuBisCO_ESX"/>
</dbReference>